<dbReference type="InterPro" id="IPR003604">
    <property type="entry name" value="Matrin/U1-like-C_Znf_C2H2"/>
</dbReference>
<proteinExistence type="predicted"/>
<keyword evidence="1" id="KW-0479">Metal-binding</keyword>
<evidence type="ECO:0000259" key="6">
    <source>
        <dbReference type="PROSITE" id="PS50157"/>
    </source>
</evidence>
<feature type="compositionally biased region" description="Acidic residues" evidence="5">
    <location>
        <begin position="55"/>
        <end position="72"/>
    </location>
</feature>
<keyword evidence="8" id="KW-1185">Reference proteome</keyword>
<dbReference type="PROSITE" id="PS50157">
    <property type="entry name" value="ZINC_FINGER_C2H2_2"/>
    <property type="match status" value="1"/>
</dbReference>
<accession>A0A4Y9ZLX3</accession>
<dbReference type="InterPro" id="IPR036236">
    <property type="entry name" value="Znf_C2H2_sf"/>
</dbReference>
<evidence type="ECO:0000256" key="1">
    <source>
        <dbReference type="ARBA" id="ARBA00022723"/>
    </source>
</evidence>
<dbReference type="GO" id="GO:0005737">
    <property type="term" value="C:cytoplasm"/>
    <property type="evidence" value="ECO:0007669"/>
    <property type="project" value="TreeGrafter"/>
</dbReference>
<dbReference type="STRING" id="135208.A0A4Y9ZLX3"/>
<evidence type="ECO:0000256" key="4">
    <source>
        <dbReference type="PROSITE-ProRule" id="PRU00042"/>
    </source>
</evidence>
<dbReference type="GO" id="GO:0003676">
    <property type="term" value="F:nucleic acid binding"/>
    <property type="evidence" value="ECO:0007669"/>
    <property type="project" value="InterPro"/>
</dbReference>
<dbReference type="InterPro" id="IPR051964">
    <property type="entry name" value="Chaperone_stress_response"/>
</dbReference>
<keyword evidence="3" id="KW-0862">Zinc</keyword>
<feature type="region of interest" description="Disordered" evidence="5">
    <location>
        <begin position="222"/>
        <end position="242"/>
    </location>
</feature>
<dbReference type="InterPro" id="IPR013087">
    <property type="entry name" value="Znf_C2H2_type"/>
</dbReference>
<dbReference type="Gene3D" id="3.30.160.60">
    <property type="entry name" value="Classic Zinc Finger"/>
    <property type="match status" value="1"/>
</dbReference>
<feature type="region of interest" description="Disordered" evidence="5">
    <location>
        <begin position="50"/>
        <end position="202"/>
    </location>
</feature>
<feature type="compositionally biased region" description="Basic and acidic residues" evidence="5">
    <location>
        <begin position="187"/>
        <end position="200"/>
    </location>
</feature>
<dbReference type="AlphaFoldDB" id="A0A4Y9ZLX3"/>
<dbReference type="SUPFAM" id="SSF57667">
    <property type="entry name" value="beta-beta-alpha zinc fingers"/>
    <property type="match status" value="1"/>
</dbReference>
<protein>
    <recommendedName>
        <fullName evidence="6">C2H2-type domain-containing protein</fullName>
    </recommendedName>
</protein>
<organism evidence="7 8">
    <name type="scientific">Hericium alpestre</name>
    <dbReference type="NCBI Taxonomy" id="135208"/>
    <lineage>
        <taxon>Eukaryota</taxon>
        <taxon>Fungi</taxon>
        <taxon>Dikarya</taxon>
        <taxon>Basidiomycota</taxon>
        <taxon>Agaricomycotina</taxon>
        <taxon>Agaricomycetes</taxon>
        <taxon>Russulales</taxon>
        <taxon>Hericiaceae</taxon>
        <taxon>Hericium</taxon>
    </lineage>
</organism>
<feature type="non-terminal residue" evidence="7">
    <location>
        <position position="1"/>
    </location>
</feature>
<dbReference type="Pfam" id="PF12171">
    <property type="entry name" value="zf-C2H2_jaz"/>
    <property type="match status" value="1"/>
</dbReference>
<dbReference type="PANTHER" id="PTHR44029">
    <property type="entry name" value="DNAJ HOMOLOG SUBFAMILY C MEMBER 21"/>
    <property type="match status" value="1"/>
</dbReference>
<gene>
    <name evidence="7" type="ORF">EWM64_g9494</name>
</gene>
<evidence type="ECO:0000313" key="7">
    <source>
        <dbReference type="EMBL" id="TFY74518.1"/>
    </source>
</evidence>
<feature type="compositionally biased region" description="Basic and acidic residues" evidence="5">
    <location>
        <begin position="151"/>
        <end position="161"/>
    </location>
</feature>
<evidence type="ECO:0000313" key="8">
    <source>
        <dbReference type="Proteomes" id="UP000298061"/>
    </source>
</evidence>
<evidence type="ECO:0000256" key="5">
    <source>
        <dbReference type="SAM" id="MobiDB-lite"/>
    </source>
</evidence>
<sequence>EAADLEWARVEGGSDQEEWECVACGKSFRSEAAWDSHERSKKHLKAVEQLRQEMQEEGEELGLNGGEDETVVEEARQATEPPRSVTPEEPEAAGTEPPTPNHRDEEEEEDAASAPARKKKRSKAKKKSPTASPAAEDDTREPAMPGSFPDARPEAGPRPDDEAALSDTNGDADLDGQPQPSKKEKRRAREAAKKAKDGDAKTTVFESRTKLFAHINETGHALASSEGNGASVTGKKKGKKGKRMRATFVYAGDAALSQQI</sequence>
<dbReference type="PANTHER" id="PTHR44029:SF1">
    <property type="entry name" value="DNAJ HOMOLOG SUBFAMILY C MEMBER 21"/>
    <property type="match status" value="1"/>
</dbReference>
<dbReference type="PROSITE" id="PS00028">
    <property type="entry name" value="ZINC_FINGER_C2H2_1"/>
    <property type="match status" value="1"/>
</dbReference>
<evidence type="ECO:0000256" key="2">
    <source>
        <dbReference type="ARBA" id="ARBA00022771"/>
    </source>
</evidence>
<comment type="caution">
    <text evidence="7">The sequence shown here is derived from an EMBL/GenBank/DDBJ whole genome shotgun (WGS) entry which is preliminary data.</text>
</comment>
<dbReference type="SMART" id="SM00451">
    <property type="entry name" value="ZnF_U1"/>
    <property type="match status" value="1"/>
</dbReference>
<dbReference type="Proteomes" id="UP000298061">
    <property type="component" value="Unassembled WGS sequence"/>
</dbReference>
<dbReference type="InterPro" id="IPR022755">
    <property type="entry name" value="Znf_C2H2_jaz"/>
</dbReference>
<dbReference type="GO" id="GO:0008270">
    <property type="term" value="F:zinc ion binding"/>
    <property type="evidence" value="ECO:0007669"/>
    <property type="project" value="UniProtKB-KW"/>
</dbReference>
<dbReference type="EMBL" id="SFCI01002034">
    <property type="protein sequence ID" value="TFY74518.1"/>
    <property type="molecule type" value="Genomic_DNA"/>
</dbReference>
<keyword evidence="2 4" id="KW-0863">Zinc-finger</keyword>
<dbReference type="OrthoDB" id="5894at2759"/>
<feature type="domain" description="C2H2-type" evidence="6">
    <location>
        <begin position="19"/>
        <end position="43"/>
    </location>
</feature>
<feature type="compositionally biased region" description="Basic residues" evidence="5">
    <location>
        <begin position="116"/>
        <end position="128"/>
    </location>
</feature>
<reference evidence="7 8" key="1">
    <citation type="submission" date="2019-02" db="EMBL/GenBank/DDBJ databases">
        <title>Genome sequencing of the rare red list fungi Hericium alpestre (H. flagellum).</title>
        <authorList>
            <person name="Buettner E."/>
            <person name="Kellner H."/>
        </authorList>
    </citation>
    <scope>NUCLEOTIDE SEQUENCE [LARGE SCALE GENOMIC DNA]</scope>
    <source>
        <strain evidence="7 8">DSM 108284</strain>
    </source>
</reference>
<name>A0A4Y9ZLX3_9AGAM</name>
<evidence type="ECO:0000256" key="3">
    <source>
        <dbReference type="ARBA" id="ARBA00022833"/>
    </source>
</evidence>